<dbReference type="Proteomes" id="UP001627154">
    <property type="component" value="Unassembled WGS sequence"/>
</dbReference>
<evidence type="ECO:0000313" key="3">
    <source>
        <dbReference type="Proteomes" id="UP001627154"/>
    </source>
</evidence>
<reference evidence="2 3" key="1">
    <citation type="journal article" date="2024" name="bioRxiv">
        <title>A reference genome for Trichogramma kaykai: A tiny desert-dwelling parasitoid wasp with competing sex-ratio distorters.</title>
        <authorList>
            <person name="Culotta J."/>
            <person name="Lindsey A.R."/>
        </authorList>
    </citation>
    <scope>NUCLEOTIDE SEQUENCE [LARGE SCALE GENOMIC DNA]</scope>
    <source>
        <strain evidence="2 3">KSX58</strain>
    </source>
</reference>
<accession>A0ABD2WPV5</accession>
<organism evidence="2 3">
    <name type="scientific">Trichogramma kaykai</name>
    <dbReference type="NCBI Taxonomy" id="54128"/>
    <lineage>
        <taxon>Eukaryota</taxon>
        <taxon>Metazoa</taxon>
        <taxon>Ecdysozoa</taxon>
        <taxon>Arthropoda</taxon>
        <taxon>Hexapoda</taxon>
        <taxon>Insecta</taxon>
        <taxon>Pterygota</taxon>
        <taxon>Neoptera</taxon>
        <taxon>Endopterygota</taxon>
        <taxon>Hymenoptera</taxon>
        <taxon>Apocrita</taxon>
        <taxon>Proctotrupomorpha</taxon>
        <taxon>Chalcidoidea</taxon>
        <taxon>Trichogrammatidae</taxon>
        <taxon>Trichogramma</taxon>
    </lineage>
</organism>
<dbReference type="AlphaFoldDB" id="A0ABD2WPV5"/>
<protein>
    <submittedName>
        <fullName evidence="2">Uncharacterized protein</fullName>
    </submittedName>
</protein>
<feature type="region of interest" description="Disordered" evidence="1">
    <location>
        <begin position="11"/>
        <end position="39"/>
    </location>
</feature>
<gene>
    <name evidence="2" type="ORF">TKK_011589</name>
</gene>
<dbReference type="EMBL" id="JBJJXI010000092">
    <property type="protein sequence ID" value="KAL3394601.1"/>
    <property type="molecule type" value="Genomic_DNA"/>
</dbReference>
<comment type="caution">
    <text evidence="2">The sequence shown here is derived from an EMBL/GenBank/DDBJ whole genome shotgun (WGS) entry which is preliminary data.</text>
</comment>
<proteinExistence type="predicted"/>
<sequence length="141" mass="16148">MIGEIRLTLEASQSMKTRPRRNLGELPNRHNGGPRKTTRNLILSPTQTNLHVPAQEVSADEDVLVHQRIVQNQTKAKKRRAVIDKVVAGQAKIRASQLGKRAKSFKDGRFRLTVKIVRKPERSWLASRNAKRAMKFQRTDY</sequence>
<evidence type="ECO:0000256" key="1">
    <source>
        <dbReference type="SAM" id="MobiDB-lite"/>
    </source>
</evidence>
<name>A0ABD2WPV5_9HYME</name>
<evidence type="ECO:0000313" key="2">
    <source>
        <dbReference type="EMBL" id="KAL3394601.1"/>
    </source>
</evidence>
<keyword evidence="3" id="KW-1185">Reference proteome</keyword>